<accession>A0A2P2CIH2</accession>
<evidence type="ECO:0000313" key="1">
    <source>
        <dbReference type="EMBL" id="CUR61784.1"/>
    </source>
</evidence>
<organism evidence="1">
    <name type="scientific">metagenome</name>
    <dbReference type="NCBI Taxonomy" id="256318"/>
    <lineage>
        <taxon>unclassified sequences</taxon>
        <taxon>metagenomes</taxon>
    </lineage>
</organism>
<name>A0A2P2CIH2_9ZZZZ</name>
<sequence>MTAPPGSDLILRRDRAAILAEILASRTAYVPDWLPAEGGPGHGVADILAGYLELLQERLAKVPDHRQAVLLDMLGVALLPAQGARTHVTMKAVPGTRGVRVPRGTRIGATVPDRDKPVMFETLDTVAISPASVVEVHSVLPAADAERDHSADVLAREPFTLFDGSARVDREIFVGHQELLAFSGRAVVELEVGMGIPAPEPLPIEWSWWDGEQWRAFSAFAASALGAGDDDSVDGTQGMTRSGTIRLVAAWAKAMPVELDGRTTHWVRGRLGAPLQLPEGTPPPAISRLRVAAVNEQRRLRTTVSADPAGPDLVVWWPEGPTTPVTAHVLDRTSGARLDGYVAATKGFSPTTAVGASVSLNAVLGHTVQLGVSPAASRPAGPHAGDAPRRVACESDDELTHGMLVDAGSRVEVTVSRGLPLDKAIADRRAADPSKTFAPMGPSPVRGSAFLFACAPATHRPGSRVTLQIERPVTAAEEADELSGVQSSIVTSAKDRLDEAIALLEGAEVTQALATAASILGDPLPKLTNSDAASWYAAVRQQVQLALNALKEAAKHDNDSWNHVTTTVAAVGVMTVLPAVPGPGIGLGLLPPLVDAGNTVAMVLADIAQAVERLAASVPQSMVDERNHLQSGLPDANLITVGNKRQPLASSLVNLLAGATPWLPATQLPAFLATDPDDFVDEVKDRIADALAAVQKAQQGVAKAIDKLKDINPATLAGELVPSAATDLNPPIVAWDYHDGERWRPLGAEGDPDVLALRASGSVRFTVPDDMAELDVDGDVRRWMRARLAEGSFSSLRLVSWTDTSGIVNFLPVVEPRPPMLDRVEVFYTHTSPAVDAELVLVRDVHQWRDLTPAVTWPAAGAVPFEPMPDLVPTLYVGLDGELPPERVSLWLQPSDPSPWAVAHRPVWEGWDGTAWVRLVSDDGTDGLRRSGVVGLLWPGTAGAPGVTVSGAIGRTISLVGLGAALRFRAGDRLMLADLQGQEPVVVDAAAGETVTTRAPLSRAYAGAQLVTAPPARFGSPRTWLRALFDPTRPPPALRVSALAAHAVAVAQVETVRDELLGSGDGSPGQRLVARRFPVEGDPLLEVRELDGDRADVDADVLRRTLEAQGIDLAAVRTEHDPRTGRVTEVWVPWSGTTSLGSAGPFDRVYVVDHAKGRFLFGGAGHGRALPAGRDNVRLRSYRTCEGEVGNVGAHRLDKLLSAVAVGEVTNPEPASGGAEVEPLAAALRRGPSLLRHRRLSLTERDVEAIAVESSPAVVRARAVGAQDRHGRPLPGAVRVVVVPRDGSRQPRPGPTLLAVVKDAIVASSPAVATRRVTVEGPAYLAVGVSVTVVPQYADEAGAVRERVVRALEVFLHPLAGGPDGTGWDFGQGSHLSDVARVLESVPGVDAVTDLVLERDGTPVGDAVLAGPDQVVCAGPLVVRLGGGL</sequence>
<reference evidence="1" key="1">
    <citation type="submission" date="2015-08" db="EMBL/GenBank/DDBJ databases">
        <authorList>
            <person name="Babu N.S."/>
            <person name="Beckwith C.J."/>
            <person name="Beseler K.G."/>
            <person name="Brison A."/>
            <person name="Carone J.V."/>
            <person name="Caskin T.P."/>
            <person name="Diamond M."/>
            <person name="Durham M.E."/>
            <person name="Foxe J.M."/>
            <person name="Go M."/>
            <person name="Henderson B.A."/>
            <person name="Jones I.B."/>
            <person name="McGettigan J.A."/>
            <person name="Micheletti S.J."/>
            <person name="Nasrallah M.E."/>
            <person name="Ortiz D."/>
            <person name="Piller C.R."/>
            <person name="Privatt S.R."/>
            <person name="Schneider S.L."/>
            <person name="Sharp S."/>
            <person name="Smith T.C."/>
            <person name="Stanton J.D."/>
            <person name="Ullery H.E."/>
            <person name="Wilson R.J."/>
            <person name="Serrano M.G."/>
            <person name="Buck G."/>
            <person name="Lee V."/>
            <person name="Wang Y."/>
            <person name="Carvalho R."/>
            <person name="Voegtly L."/>
            <person name="Shi R."/>
            <person name="Duckworth R."/>
            <person name="Johnson A."/>
            <person name="Loviza R."/>
            <person name="Walstead R."/>
            <person name="Shah Z."/>
            <person name="Kiflezghi M."/>
            <person name="Wade K."/>
            <person name="Ball S.L."/>
            <person name="Bradley K.W."/>
            <person name="Asai D.J."/>
            <person name="Bowman C.A."/>
            <person name="Russell D.A."/>
            <person name="Pope W.H."/>
            <person name="Jacobs-Sera D."/>
            <person name="Hendrix R.W."/>
            <person name="Hatfull G.F."/>
        </authorList>
    </citation>
    <scope>NUCLEOTIDE SEQUENCE</scope>
</reference>
<proteinExistence type="predicted"/>
<gene>
    <name evidence="1" type="ORF">NOCA150084</name>
</gene>
<dbReference type="EMBL" id="CZKB01000025">
    <property type="protein sequence ID" value="CUR61784.1"/>
    <property type="molecule type" value="Genomic_DNA"/>
</dbReference>
<protein>
    <submittedName>
        <fullName evidence="1">Uncharacterized protein</fullName>
    </submittedName>
</protein>